<feature type="region of interest" description="Disordered" evidence="1">
    <location>
        <begin position="1"/>
        <end position="46"/>
    </location>
</feature>
<evidence type="ECO:0000313" key="3">
    <source>
        <dbReference type="Proteomes" id="UP001233836"/>
    </source>
</evidence>
<gene>
    <name evidence="2" type="ORF">J2T19_004745</name>
</gene>
<keyword evidence="3" id="KW-1185">Reference proteome</keyword>
<evidence type="ECO:0008006" key="4">
    <source>
        <dbReference type="Google" id="ProtNLM"/>
    </source>
</evidence>
<evidence type="ECO:0000313" key="2">
    <source>
        <dbReference type="EMBL" id="MDQ0173252.1"/>
    </source>
</evidence>
<evidence type="ECO:0000256" key="1">
    <source>
        <dbReference type="SAM" id="MobiDB-lite"/>
    </source>
</evidence>
<dbReference type="RefSeq" id="WP_307220103.1">
    <property type="nucleotide sequence ID" value="NZ_JAUSTI010000018.1"/>
</dbReference>
<proteinExistence type="predicted"/>
<dbReference type="EMBL" id="JAUSTI010000018">
    <property type="protein sequence ID" value="MDQ0173252.1"/>
    <property type="molecule type" value="Genomic_DNA"/>
</dbReference>
<sequence length="46" mass="5074">MTQEQNQNAENEENKAIQDDEPDQFETPITAEDEESTSGSDENSGA</sequence>
<protein>
    <recommendedName>
        <fullName evidence="4">Nucleotide exchange factor GrpE</fullName>
    </recommendedName>
</protein>
<organism evidence="2 3">
    <name type="scientific">Paenibacillus tundrae</name>
    <dbReference type="NCBI Taxonomy" id="528187"/>
    <lineage>
        <taxon>Bacteria</taxon>
        <taxon>Bacillati</taxon>
        <taxon>Bacillota</taxon>
        <taxon>Bacilli</taxon>
        <taxon>Bacillales</taxon>
        <taxon>Paenibacillaceae</taxon>
        <taxon>Paenibacillus</taxon>
    </lineage>
</organism>
<accession>A0ABT9WJT7</accession>
<reference evidence="2 3" key="1">
    <citation type="submission" date="2023-07" db="EMBL/GenBank/DDBJ databases">
        <title>Sorghum-associated microbial communities from plants grown in Nebraska, USA.</title>
        <authorList>
            <person name="Schachtman D."/>
        </authorList>
    </citation>
    <scope>NUCLEOTIDE SEQUENCE [LARGE SCALE GENOMIC DNA]</scope>
    <source>
        <strain evidence="2 3">DS1314</strain>
    </source>
</reference>
<dbReference type="Proteomes" id="UP001233836">
    <property type="component" value="Unassembled WGS sequence"/>
</dbReference>
<comment type="caution">
    <text evidence="2">The sequence shown here is derived from an EMBL/GenBank/DDBJ whole genome shotgun (WGS) entry which is preliminary data.</text>
</comment>
<feature type="compositionally biased region" description="Polar residues" evidence="1">
    <location>
        <begin position="37"/>
        <end position="46"/>
    </location>
</feature>
<name>A0ABT9WJT7_9BACL</name>